<dbReference type="OrthoDB" id="5095935at2759"/>
<dbReference type="Proteomes" id="UP000720189">
    <property type="component" value="Unassembled WGS sequence"/>
</dbReference>
<gene>
    <name evidence="1" type="ORF">BKA55DRAFT_683942</name>
</gene>
<dbReference type="AlphaFoldDB" id="A0A9P9KYJ4"/>
<dbReference type="EMBL" id="JAGMUX010000001">
    <property type="protein sequence ID" value="KAH7270886.1"/>
    <property type="molecule type" value="Genomic_DNA"/>
</dbReference>
<proteinExistence type="predicted"/>
<dbReference type="GeneID" id="70228521"/>
<evidence type="ECO:0000313" key="1">
    <source>
        <dbReference type="EMBL" id="KAH7270886.1"/>
    </source>
</evidence>
<comment type="caution">
    <text evidence="1">The sequence shown here is derived from an EMBL/GenBank/DDBJ whole genome shotgun (WGS) entry which is preliminary data.</text>
</comment>
<reference evidence="1" key="1">
    <citation type="journal article" date="2021" name="Nat. Commun.">
        <title>Genetic determinants of endophytism in the Arabidopsis root mycobiome.</title>
        <authorList>
            <person name="Mesny F."/>
            <person name="Miyauchi S."/>
            <person name="Thiergart T."/>
            <person name="Pickel B."/>
            <person name="Atanasova L."/>
            <person name="Karlsson M."/>
            <person name="Huettel B."/>
            <person name="Barry K.W."/>
            <person name="Haridas S."/>
            <person name="Chen C."/>
            <person name="Bauer D."/>
            <person name="Andreopoulos W."/>
            <person name="Pangilinan J."/>
            <person name="LaButti K."/>
            <person name="Riley R."/>
            <person name="Lipzen A."/>
            <person name="Clum A."/>
            <person name="Drula E."/>
            <person name="Henrissat B."/>
            <person name="Kohler A."/>
            <person name="Grigoriev I.V."/>
            <person name="Martin F.M."/>
            <person name="Hacquard S."/>
        </authorList>
    </citation>
    <scope>NUCLEOTIDE SEQUENCE</scope>
    <source>
        <strain evidence="1">MPI-CAGE-AT-0023</strain>
    </source>
</reference>
<name>A0A9P9KYJ4_FUSRE</name>
<evidence type="ECO:0000313" key="2">
    <source>
        <dbReference type="Proteomes" id="UP000720189"/>
    </source>
</evidence>
<sequence length="266" mass="29399">MKLPLMKIIIVEMNGVHFLRLAAAYPDTEVNFPDGPAAISRVLSNVDAQDKELQRVIGIEQYGLVSAIFSRYPQSTPASISLSEARGLKSVPLNGPMHSAWAAGQTTQLWYLEPANNGPIITNDSKPNAFRLLNVNINYYISVSHKSLVGIPIYYVEATGSTENAATWTLKLSPDYSFHIEPQSPSDQLFEVHSDQGQFYALLNYRDTPTTSSHPFIVQVYQGSINNLGPRQQDILKPGELLIPGAYLESPSKKFRLAFEGGRFGV</sequence>
<keyword evidence="2" id="KW-1185">Reference proteome</keyword>
<dbReference type="RefSeq" id="XP_046057654.1">
    <property type="nucleotide sequence ID" value="XM_046198567.1"/>
</dbReference>
<protein>
    <submittedName>
        <fullName evidence="1">Uncharacterized protein</fullName>
    </submittedName>
</protein>
<accession>A0A9P9KYJ4</accession>
<organism evidence="1 2">
    <name type="scientific">Fusarium redolens</name>
    <dbReference type="NCBI Taxonomy" id="48865"/>
    <lineage>
        <taxon>Eukaryota</taxon>
        <taxon>Fungi</taxon>
        <taxon>Dikarya</taxon>
        <taxon>Ascomycota</taxon>
        <taxon>Pezizomycotina</taxon>
        <taxon>Sordariomycetes</taxon>
        <taxon>Hypocreomycetidae</taxon>
        <taxon>Hypocreales</taxon>
        <taxon>Nectriaceae</taxon>
        <taxon>Fusarium</taxon>
        <taxon>Fusarium redolens species complex</taxon>
    </lineage>
</organism>